<name>A0ACB8MC72_CITSI</name>
<dbReference type="EMBL" id="CM039172">
    <property type="protein sequence ID" value="KAH9783404.1"/>
    <property type="molecule type" value="Genomic_DNA"/>
</dbReference>
<protein>
    <submittedName>
        <fullName evidence="1">MDIS1-interacting receptor like kinase 2</fullName>
    </submittedName>
</protein>
<keyword evidence="1" id="KW-0418">Kinase</keyword>
<evidence type="ECO:0000313" key="1">
    <source>
        <dbReference type="EMBL" id="KAH9783404.1"/>
    </source>
</evidence>
<reference evidence="2" key="1">
    <citation type="journal article" date="2023" name="Hortic. Res.">
        <title>A chromosome-level phased genome enabling allele-level studies in sweet orange: a case study on citrus Huanglongbing tolerance.</title>
        <authorList>
            <person name="Wu B."/>
            <person name="Yu Q."/>
            <person name="Deng Z."/>
            <person name="Duan Y."/>
            <person name="Luo F."/>
            <person name="Gmitter F. Jr."/>
        </authorList>
    </citation>
    <scope>NUCLEOTIDE SEQUENCE [LARGE SCALE GENOMIC DNA]</scope>
    <source>
        <strain evidence="2">cv. Valencia</strain>
    </source>
</reference>
<dbReference type="Proteomes" id="UP000829398">
    <property type="component" value="Chromosome 3"/>
</dbReference>
<accession>A0ACB8MC72</accession>
<keyword evidence="2" id="KW-1185">Reference proteome</keyword>
<keyword evidence="1" id="KW-0808">Transferase</keyword>
<keyword evidence="1" id="KW-0675">Receptor</keyword>
<organism evidence="1 2">
    <name type="scientific">Citrus sinensis</name>
    <name type="common">Sweet orange</name>
    <name type="synonym">Citrus aurantium var. sinensis</name>
    <dbReference type="NCBI Taxonomy" id="2711"/>
    <lineage>
        <taxon>Eukaryota</taxon>
        <taxon>Viridiplantae</taxon>
        <taxon>Streptophyta</taxon>
        <taxon>Embryophyta</taxon>
        <taxon>Tracheophyta</taxon>
        <taxon>Spermatophyta</taxon>
        <taxon>Magnoliopsida</taxon>
        <taxon>eudicotyledons</taxon>
        <taxon>Gunneridae</taxon>
        <taxon>Pentapetalae</taxon>
        <taxon>rosids</taxon>
        <taxon>malvids</taxon>
        <taxon>Sapindales</taxon>
        <taxon>Rutaceae</taxon>
        <taxon>Aurantioideae</taxon>
        <taxon>Citrus</taxon>
    </lineage>
</organism>
<sequence length="971" mass="108358">MREPVTMTATAVGGLLAGAMLGAALQEMMVAIKESKSRCSNFRDALNSLENTINLLSPLIKEMDRLNRELEDSDKREDIIRLFLQRLKKAEALVSKCSSIRRWNLYKKRKYEKRLRNMDSSFRELSVALQPMGCRSLAVGAYFSLPVSSDSTEEARALLKWKTSLQIHSRSLLPSWTLSPVNATKKNLCAWSGIYCNHDERVVGINLTTTSLNGTLDEFSFSSFPDLLFLNLFNNELFGIIPPQISQLFKLQYLDLSANKLSGKIPPEIGKLKCLSNLDMSMNHLSGAIPSSIGNVSNLRSLFLYSNELSGSIPKEIGNLRSLSNLDLSINRLNGVIPSSIGNSNNLSILYLYSNQLSGSIPKEIGNLKCLFNLELSMNNLTGVIPSSIGNLRNLRHLYLYRNELSGSIPQAIGNLVELVYLLLGFNYFRGPIPKNFKNLTNLVRVRMNQNNLSGNISEAFVGTYPTLSFLDLSHNNFHGQISSDWGSLPPEIGTLTELELLDLSENRLSNAIPGSLGNLLKVHYLNLSNNEFSHKIPTQFEKLQLQLSELDLSQNFLEGEIPSQICNMESLVKLNLSYNQLSGFIPNCFEDMHGLSSIDISYNRLQGPVPFSKAFRDAPAEALQGNRGLCGDDKGLSSCKAFRSSRRASVKKLIIMILLPLLGVLALSIISIGLLFNSRRTKMVSQTGQSSPANASGFLSTLTLEGKITYDQIIRATNDFDEEYCIGKGAQGSLYKAKLQSEDLIAVKKFNSQLPGEKADKKEFLREITVLTEIRHRNIVKFYGFCTYARHSFLVYEYLENAHALSYLHHDCIPPIVHRDISSKNVLLDLEYEAHVSDFGIAKFIQPDSSNWNEFAGTYGYVAPELAYTMKVTAKCDVYSFGVLAPEVIKGKHPRDFLSNVSSSNPNILVNEMLDPRLPPLSVDIRGKVISIMEVAFLCLDNNPESRPTMQTICQLLCKLITFSLLLYML</sequence>
<proteinExistence type="predicted"/>
<gene>
    <name evidence="1" type="ORF">KPL71_009298</name>
</gene>
<evidence type="ECO:0000313" key="2">
    <source>
        <dbReference type="Proteomes" id="UP000829398"/>
    </source>
</evidence>
<comment type="caution">
    <text evidence="1">The sequence shown here is derived from an EMBL/GenBank/DDBJ whole genome shotgun (WGS) entry which is preliminary data.</text>
</comment>